<dbReference type="KEGG" id="aqu:100641501"/>
<dbReference type="EnsemblMetazoa" id="XM_003385533.2">
    <property type="protein sequence ID" value="XP_003385581.1"/>
    <property type="gene ID" value="LOC100641501"/>
</dbReference>
<feature type="domain" description="Fucosyltransferase C-terminal" evidence="12">
    <location>
        <begin position="172"/>
        <end position="342"/>
    </location>
</feature>
<dbReference type="InParanoid" id="A0A1X7V5J8"/>
<dbReference type="Pfam" id="PF17039">
    <property type="entry name" value="Glyco_tran_10_N"/>
    <property type="match status" value="1"/>
</dbReference>
<dbReference type="EnsemblMetazoa" id="Aqu2.1.35241_001">
    <property type="protein sequence ID" value="Aqu2.1.35241_001"/>
    <property type="gene ID" value="Aqu2.1.35241"/>
</dbReference>
<evidence type="ECO:0000256" key="2">
    <source>
        <dbReference type="ARBA" id="ARBA00008919"/>
    </source>
</evidence>
<name>A0A1X7V5J8_AMPQE</name>
<evidence type="ECO:0000256" key="8">
    <source>
        <dbReference type="ARBA" id="ARBA00023136"/>
    </source>
</evidence>
<evidence type="ECO:0000256" key="4">
    <source>
        <dbReference type="ARBA" id="ARBA00022679"/>
    </source>
</evidence>
<dbReference type="OrthoDB" id="427096at2759"/>
<dbReference type="InterPro" id="IPR055270">
    <property type="entry name" value="Glyco_tran_10_C"/>
</dbReference>
<evidence type="ECO:0000256" key="5">
    <source>
        <dbReference type="ARBA" id="ARBA00022692"/>
    </source>
</evidence>
<dbReference type="Gene3D" id="3.40.50.11660">
    <property type="entry name" value="Glycosyl transferase family 10, C-terminal domain"/>
    <property type="match status" value="1"/>
</dbReference>
<dbReference type="InterPro" id="IPR001503">
    <property type="entry name" value="Glyco_trans_10"/>
</dbReference>
<dbReference type="PANTHER" id="PTHR11929:SF145">
    <property type="entry name" value="ALPHA-(1,3)-FUCOSYLTRANSFERASE FUT-1"/>
    <property type="match status" value="1"/>
</dbReference>
<evidence type="ECO:0000259" key="12">
    <source>
        <dbReference type="Pfam" id="PF00852"/>
    </source>
</evidence>
<comment type="similarity">
    <text evidence="2 11">Belongs to the glycosyltransferase 10 family.</text>
</comment>
<evidence type="ECO:0000256" key="3">
    <source>
        <dbReference type="ARBA" id="ARBA00022676"/>
    </source>
</evidence>
<evidence type="ECO:0000256" key="10">
    <source>
        <dbReference type="ARBA" id="ARBA00060399"/>
    </source>
</evidence>
<keyword evidence="7 11" id="KW-1133">Transmembrane helix</keyword>
<dbReference type="FunFam" id="3.40.50.11660:FF:000002">
    <property type="entry name" value="Alpha-(1,3)-fucosyltransferase"/>
    <property type="match status" value="1"/>
</dbReference>
<comment type="pathway">
    <text evidence="1">Protein modification; protein glycosylation.</text>
</comment>
<dbReference type="FunCoup" id="A0A1X7V5J8">
    <property type="interactions" value="9"/>
</dbReference>
<dbReference type="Pfam" id="PF00852">
    <property type="entry name" value="Glyco_transf_10"/>
    <property type="match status" value="1"/>
</dbReference>
<sequence length="358" mass="41298">MFGKGLSGLFCFVLPLLVFFIALFVQEERTEIDPDLNLDTNEQPIILFWTLFSRAKWPIDEGKRHCGEHSCYFTSNKKLFSNSSAVIFSKCAWGFLTDVLNAVNLKRPEKQRWILVSGESPVNRPIYHFLRNYPIFNWSISYRTDSDVKGVYGYTFPGKFQDGFDPYKNYLKGKTIEVSALISHCVYDRLKAVRSLMKYIDVNLMGACTGKRLSVTESHLQIQSSKFYLSFENSLCEDYVTEKTYRNAYTNEAVPVILSGANLSNPLIVPPGSYIDASKFKTAKELADYLKYVGESEVLYNKFFEWRASWNINTTNWDVLCKLCDKIHESSPAETKVYADLSGLYSKERECKPYIRWN</sequence>
<dbReference type="SUPFAM" id="SSF53756">
    <property type="entry name" value="UDP-Glycosyltransferase/glycogen phosphorylase"/>
    <property type="match status" value="1"/>
</dbReference>
<evidence type="ECO:0000256" key="9">
    <source>
        <dbReference type="ARBA" id="ARBA00023180"/>
    </source>
</evidence>
<organism evidence="14">
    <name type="scientific">Amphimedon queenslandica</name>
    <name type="common">Sponge</name>
    <dbReference type="NCBI Taxonomy" id="400682"/>
    <lineage>
        <taxon>Eukaryota</taxon>
        <taxon>Metazoa</taxon>
        <taxon>Porifera</taxon>
        <taxon>Demospongiae</taxon>
        <taxon>Heteroscleromorpha</taxon>
        <taxon>Haplosclerida</taxon>
        <taxon>Niphatidae</taxon>
        <taxon>Amphimedon</taxon>
    </lineage>
</organism>
<dbReference type="PANTHER" id="PTHR11929">
    <property type="entry name" value="ALPHA- 1,3 -FUCOSYLTRANSFERASE"/>
    <property type="match status" value="1"/>
</dbReference>
<keyword evidence="4 11" id="KW-0808">Transferase</keyword>
<comment type="subcellular location">
    <subcellularLocation>
        <location evidence="10">Endomembrane system</location>
        <topology evidence="10">Single-pass type II membrane protein</topology>
    </subcellularLocation>
    <subcellularLocation>
        <location evidence="11">Golgi apparatus</location>
        <location evidence="11">Golgi stack membrane</location>
        <topology evidence="11">Single-pass type II membrane protein</topology>
    </subcellularLocation>
</comment>
<evidence type="ECO:0000256" key="11">
    <source>
        <dbReference type="RuleBase" id="RU003832"/>
    </source>
</evidence>
<evidence type="ECO:0000256" key="6">
    <source>
        <dbReference type="ARBA" id="ARBA00022968"/>
    </source>
</evidence>
<evidence type="ECO:0000313" key="15">
    <source>
        <dbReference type="Proteomes" id="UP000007879"/>
    </source>
</evidence>
<dbReference type="EC" id="2.4.1.-" evidence="11"/>
<reference evidence="15" key="1">
    <citation type="journal article" date="2010" name="Nature">
        <title>The Amphimedon queenslandica genome and the evolution of animal complexity.</title>
        <authorList>
            <person name="Srivastava M."/>
            <person name="Simakov O."/>
            <person name="Chapman J."/>
            <person name="Fahey B."/>
            <person name="Gauthier M.E."/>
            <person name="Mitros T."/>
            <person name="Richards G.S."/>
            <person name="Conaco C."/>
            <person name="Dacre M."/>
            <person name="Hellsten U."/>
            <person name="Larroux C."/>
            <person name="Putnam N.H."/>
            <person name="Stanke M."/>
            <person name="Adamska M."/>
            <person name="Darling A."/>
            <person name="Degnan S.M."/>
            <person name="Oakley T.H."/>
            <person name="Plachetzki D.C."/>
            <person name="Zhai Y."/>
            <person name="Adamski M."/>
            <person name="Calcino A."/>
            <person name="Cummins S.F."/>
            <person name="Goodstein D.M."/>
            <person name="Harris C."/>
            <person name="Jackson D.J."/>
            <person name="Leys S.P."/>
            <person name="Shu S."/>
            <person name="Woodcroft B.J."/>
            <person name="Vervoort M."/>
            <person name="Kosik K.S."/>
            <person name="Manning G."/>
            <person name="Degnan B.M."/>
            <person name="Rokhsar D.S."/>
        </authorList>
    </citation>
    <scope>NUCLEOTIDE SEQUENCE [LARGE SCALE GENOMIC DNA]</scope>
</reference>
<evidence type="ECO:0000313" key="14">
    <source>
        <dbReference type="EnsemblMetazoa" id="Aqu2.1.35241_001"/>
    </source>
</evidence>
<dbReference type="OMA" id="KIHESSP"/>
<dbReference type="UniPathway" id="UPA00378"/>
<proteinExistence type="inferred from homology"/>
<dbReference type="GO" id="GO:0032580">
    <property type="term" value="C:Golgi cisterna membrane"/>
    <property type="evidence" value="ECO:0007669"/>
    <property type="project" value="UniProtKB-SubCell"/>
</dbReference>
<accession>A0A1X7V5J8</accession>
<keyword evidence="8 11" id="KW-0472">Membrane</keyword>
<dbReference type="eggNOG" id="KOG2619">
    <property type="taxonomic scope" value="Eukaryota"/>
</dbReference>
<dbReference type="InterPro" id="IPR038577">
    <property type="entry name" value="GT10-like_C_sf"/>
</dbReference>
<keyword evidence="3 11" id="KW-0328">Glycosyltransferase</keyword>
<keyword evidence="5 11" id="KW-0812">Transmembrane</keyword>
<reference evidence="14" key="2">
    <citation type="submission" date="2017-05" db="UniProtKB">
        <authorList>
            <consortium name="EnsemblMetazoa"/>
        </authorList>
    </citation>
    <scope>IDENTIFICATION</scope>
</reference>
<keyword evidence="15" id="KW-1185">Reference proteome</keyword>
<keyword evidence="9" id="KW-0325">Glycoprotein</keyword>
<evidence type="ECO:0000256" key="7">
    <source>
        <dbReference type="ARBA" id="ARBA00022989"/>
    </source>
</evidence>
<keyword evidence="11" id="KW-0333">Golgi apparatus</keyword>
<dbReference type="Proteomes" id="UP000007879">
    <property type="component" value="Unassembled WGS sequence"/>
</dbReference>
<dbReference type="InterPro" id="IPR031481">
    <property type="entry name" value="Glyco_tran_10_N"/>
</dbReference>
<keyword evidence="6" id="KW-0735">Signal-anchor</keyword>
<evidence type="ECO:0000256" key="1">
    <source>
        <dbReference type="ARBA" id="ARBA00004922"/>
    </source>
</evidence>
<feature type="domain" description="Fucosyltransferase N-terminal" evidence="13">
    <location>
        <begin position="42"/>
        <end position="153"/>
    </location>
</feature>
<dbReference type="GO" id="GO:0046920">
    <property type="term" value="F:alpha-(1-&gt;3)-fucosyltransferase activity"/>
    <property type="evidence" value="ECO:0007669"/>
    <property type="project" value="TreeGrafter"/>
</dbReference>
<feature type="transmembrane region" description="Helical" evidence="11">
    <location>
        <begin position="6"/>
        <end position="25"/>
    </location>
</feature>
<gene>
    <name evidence="14" type="primary">100641501</name>
</gene>
<evidence type="ECO:0000259" key="13">
    <source>
        <dbReference type="Pfam" id="PF17039"/>
    </source>
</evidence>
<protein>
    <recommendedName>
        <fullName evidence="11">Fucosyltransferase</fullName>
        <ecNumber evidence="11">2.4.1.-</ecNumber>
    </recommendedName>
</protein>
<dbReference type="AlphaFoldDB" id="A0A1X7V5J8"/>